<keyword evidence="8" id="KW-0863">Zinc-finger</keyword>
<reference evidence="12" key="1">
    <citation type="submission" date="2022-03" db="EMBL/GenBank/DDBJ databases">
        <authorList>
            <person name="Lindestad O."/>
        </authorList>
    </citation>
    <scope>NUCLEOTIDE SEQUENCE</scope>
</reference>
<dbReference type="GO" id="GO:0008233">
    <property type="term" value="F:peptidase activity"/>
    <property type="evidence" value="ECO:0007669"/>
    <property type="project" value="UniProtKB-KW"/>
</dbReference>
<evidence type="ECO:0000313" key="12">
    <source>
        <dbReference type="EMBL" id="CAH2207715.1"/>
    </source>
</evidence>
<keyword evidence="8" id="KW-0479">Metal-binding</keyword>
<keyword evidence="13" id="KW-1185">Reference proteome</keyword>
<dbReference type="GO" id="GO:0006508">
    <property type="term" value="P:proteolysis"/>
    <property type="evidence" value="ECO:0007669"/>
    <property type="project" value="UniProtKB-KW"/>
</dbReference>
<dbReference type="InterPro" id="IPR000477">
    <property type="entry name" value="RT_dom"/>
</dbReference>
<dbReference type="Gene3D" id="4.10.60.10">
    <property type="entry name" value="Zinc finger, CCHC-type"/>
    <property type="match status" value="1"/>
</dbReference>
<dbReference type="Pfam" id="PF00078">
    <property type="entry name" value="RVT_1"/>
    <property type="match status" value="1"/>
</dbReference>
<dbReference type="EMBL" id="CAKXAJ010001085">
    <property type="protein sequence ID" value="CAH2207715.1"/>
    <property type="molecule type" value="Genomic_DNA"/>
</dbReference>
<dbReference type="Gene3D" id="3.30.70.270">
    <property type="match status" value="2"/>
</dbReference>
<evidence type="ECO:0000256" key="1">
    <source>
        <dbReference type="ARBA" id="ARBA00022670"/>
    </source>
</evidence>
<dbReference type="GO" id="GO:0004519">
    <property type="term" value="F:endonuclease activity"/>
    <property type="evidence" value="ECO:0007669"/>
    <property type="project" value="UniProtKB-KW"/>
</dbReference>
<evidence type="ECO:0000256" key="3">
    <source>
        <dbReference type="ARBA" id="ARBA00022695"/>
    </source>
</evidence>
<dbReference type="PANTHER" id="PTHR37984:SF5">
    <property type="entry name" value="PROTEIN NYNRIN-LIKE"/>
    <property type="match status" value="1"/>
</dbReference>
<evidence type="ECO:0000256" key="5">
    <source>
        <dbReference type="ARBA" id="ARBA00022759"/>
    </source>
</evidence>
<dbReference type="InterPro" id="IPR043128">
    <property type="entry name" value="Rev_trsase/Diguanyl_cyclase"/>
</dbReference>
<keyword evidence="6" id="KW-0378">Hydrolase</keyword>
<keyword evidence="3" id="KW-0548">Nucleotidyltransferase</keyword>
<sequence>RFQENSCRRRVRGGTHTLNASLTPSPSISRSNDGTSGTAGTSENAIISTLLEFMQSLKRDNNSERFPVMNVIPEFDPSKRNQTIHTWISKVNECASIYGWTDKQIAYYALPKLVGLAQRWYQGLPSVKFSWSEWENKLALAFPSEENFGQLLTEMLACKARFNDSLEEYFYDKMVLLNRCKISGKDAIDCILFGIEDRSVRTSAEAAQFREPDKLLVYLRNVKANKRLEKSNITLQASTSDKRVKQIGQSSVPRCYNCGEEGHPYFRCKQPIKKCEICHRIGHVGSNCAIKTKGSSTRSDTTNNKSVSCVYQNQNSDEKYYKNAVVEGRDLNCFIDFGSQCTMLKESVAKCLGTTWSTNDLPVLRGFGNSLVNCLGKCSLSIKVDSVSAQVDVLIVPDSYLRESLLIGQTFTEQDHVVVYKTKNELKLLDKCTQLKDKILVFVSELVTVKDLTEINVHSVPVHDGDILVESSVNQQKKYQLIECITKLQNGKGKLIVKSLDQSGVELQKNTLLVRAQPCKEIKTLLINRIGTDTKSPPAIITKKMINTSESFDKTEELASLLNQYRDCFAFQVKELGCVAGVEMNINLKDFTPVVYRPYRLSYSEREVVRDMVNDLKESGIIRDSKSEYASPILLVKKKTGDYRLCVDFRNLNKKTIKEHYPLPRIDDQLDNLSGYKYYTTLDLASGYYQIPMSETSKYLTAFITPDGHFEFNRMPFGLANAPSTFQRAINNILGNARFKEAFAYMDDVIIPSKTIEEGFQRLISTLELFRKAGLTLKLSKCNFFKESIDYLGFEVCENGIRPGKNKIAAVENFPVPTDQHKLRQFLGLASFFRRFIRGFSMIAQPLTRLLKKDVKWQ</sequence>
<dbReference type="InterPro" id="IPR050951">
    <property type="entry name" value="Retrovirus_Pol_polyprotein"/>
</dbReference>
<name>A0A8S4QF00_9NEOP</name>
<dbReference type="FunFam" id="3.10.10.10:FF:000007">
    <property type="entry name" value="Retrovirus-related Pol polyprotein from transposon 17.6-like Protein"/>
    <property type="match status" value="1"/>
</dbReference>
<dbReference type="InterPro" id="IPR043502">
    <property type="entry name" value="DNA/RNA_pol_sf"/>
</dbReference>
<dbReference type="InterPro" id="IPR036875">
    <property type="entry name" value="Znf_CCHC_sf"/>
</dbReference>
<dbReference type="PROSITE" id="PS50878">
    <property type="entry name" value="RT_POL"/>
    <property type="match status" value="1"/>
</dbReference>
<dbReference type="SMART" id="SM00343">
    <property type="entry name" value="ZnF_C2HC"/>
    <property type="match status" value="2"/>
</dbReference>
<keyword evidence="2" id="KW-0808">Transferase</keyword>
<keyword evidence="5" id="KW-0255">Endonuclease</keyword>
<keyword evidence="1" id="KW-0645">Protease</keyword>
<dbReference type="PANTHER" id="PTHR37984">
    <property type="entry name" value="PROTEIN CBG26694"/>
    <property type="match status" value="1"/>
</dbReference>
<dbReference type="AlphaFoldDB" id="A0A8S4QF00"/>
<feature type="non-terminal residue" evidence="12">
    <location>
        <position position="858"/>
    </location>
</feature>
<evidence type="ECO:0000256" key="8">
    <source>
        <dbReference type="PROSITE-ProRule" id="PRU00047"/>
    </source>
</evidence>
<dbReference type="GO" id="GO:0003964">
    <property type="term" value="F:RNA-directed DNA polymerase activity"/>
    <property type="evidence" value="ECO:0007669"/>
    <property type="project" value="UniProtKB-KW"/>
</dbReference>
<keyword evidence="4" id="KW-0540">Nuclease</keyword>
<proteinExistence type="predicted"/>
<accession>A0A8S4QF00</accession>
<evidence type="ECO:0000256" key="6">
    <source>
        <dbReference type="ARBA" id="ARBA00022801"/>
    </source>
</evidence>
<evidence type="ECO:0000259" key="10">
    <source>
        <dbReference type="PROSITE" id="PS50158"/>
    </source>
</evidence>
<feature type="domain" description="Reverse transcriptase" evidence="11">
    <location>
        <begin position="617"/>
        <end position="796"/>
    </location>
</feature>
<dbReference type="Gene3D" id="3.10.10.10">
    <property type="entry name" value="HIV Type 1 Reverse Transcriptase, subunit A, domain 1"/>
    <property type="match status" value="1"/>
</dbReference>
<dbReference type="SUPFAM" id="SSF56672">
    <property type="entry name" value="DNA/RNA polymerases"/>
    <property type="match status" value="1"/>
</dbReference>
<evidence type="ECO:0000256" key="9">
    <source>
        <dbReference type="SAM" id="MobiDB-lite"/>
    </source>
</evidence>
<dbReference type="InterPro" id="IPR001878">
    <property type="entry name" value="Znf_CCHC"/>
</dbReference>
<dbReference type="Gene3D" id="2.40.70.10">
    <property type="entry name" value="Acid Proteases"/>
    <property type="match status" value="1"/>
</dbReference>
<dbReference type="PROSITE" id="PS50158">
    <property type="entry name" value="ZF_CCHC"/>
    <property type="match status" value="1"/>
</dbReference>
<gene>
    <name evidence="12" type="primary">jg2951</name>
    <name evidence="12" type="ORF">PAEG_LOCUS335</name>
</gene>
<evidence type="ECO:0000259" key="11">
    <source>
        <dbReference type="PROSITE" id="PS50878"/>
    </source>
</evidence>
<dbReference type="GO" id="GO:0003676">
    <property type="term" value="F:nucleic acid binding"/>
    <property type="evidence" value="ECO:0007669"/>
    <property type="project" value="InterPro"/>
</dbReference>
<dbReference type="OrthoDB" id="115435at2759"/>
<feature type="non-terminal residue" evidence="12">
    <location>
        <position position="1"/>
    </location>
</feature>
<organism evidence="12 13">
    <name type="scientific">Pararge aegeria aegeria</name>
    <dbReference type="NCBI Taxonomy" id="348720"/>
    <lineage>
        <taxon>Eukaryota</taxon>
        <taxon>Metazoa</taxon>
        <taxon>Ecdysozoa</taxon>
        <taxon>Arthropoda</taxon>
        <taxon>Hexapoda</taxon>
        <taxon>Insecta</taxon>
        <taxon>Pterygota</taxon>
        <taxon>Neoptera</taxon>
        <taxon>Endopterygota</taxon>
        <taxon>Lepidoptera</taxon>
        <taxon>Glossata</taxon>
        <taxon>Ditrysia</taxon>
        <taxon>Papilionoidea</taxon>
        <taxon>Nymphalidae</taxon>
        <taxon>Satyrinae</taxon>
        <taxon>Satyrini</taxon>
        <taxon>Parargina</taxon>
        <taxon>Pararge</taxon>
    </lineage>
</organism>
<dbReference type="SUPFAM" id="SSF57756">
    <property type="entry name" value="Retrovirus zinc finger-like domains"/>
    <property type="match status" value="1"/>
</dbReference>
<feature type="region of interest" description="Disordered" evidence="9">
    <location>
        <begin position="1"/>
        <end position="40"/>
    </location>
</feature>
<dbReference type="Proteomes" id="UP000838756">
    <property type="component" value="Unassembled WGS sequence"/>
</dbReference>
<keyword evidence="8" id="KW-0862">Zinc</keyword>
<evidence type="ECO:0000256" key="7">
    <source>
        <dbReference type="ARBA" id="ARBA00022918"/>
    </source>
</evidence>
<dbReference type="GO" id="GO:0008270">
    <property type="term" value="F:zinc ion binding"/>
    <property type="evidence" value="ECO:0007669"/>
    <property type="project" value="UniProtKB-KW"/>
</dbReference>
<dbReference type="InterPro" id="IPR021109">
    <property type="entry name" value="Peptidase_aspartic_dom_sf"/>
</dbReference>
<comment type="caution">
    <text evidence="12">The sequence shown here is derived from an EMBL/GenBank/DDBJ whole genome shotgun (WGS) entry which is preliminary data.</text>
</comment>
<keyword evidence="7" id="KW-0695">RNA-directed DNA polymerase</keyword>
<evidence type="ECO:0000256" key="2">
    <source>
        <dbReference type="ARBA" id="ARBA00022679"/>
    </source>
</evidence>
<feature type="compositionally biased region" description="Polar residues" evidence="9">
    <location>
        <begin position="16"/>
        <end position="40"/>
    </location>
</feature>
<evidence type="ECO:0000256" key="4">
    <source>
        <dbReference type="ARBA" id="ARBA00022722"/>
    </source>
</evidence>
<evidence type="ECO:0000313" key="13">
    <source>
        <dbReference type="Proteomes" id="UP000838756"/>
    </source>
</evidence>
<feature type="domain" description="CCHC-type" evidence="10">
    <location>
        <begin position="254"/>
        <end position="270"/>
    </location>
</feature>
<protein>
    <submittedName>
        <fullName evidence="12">Jg2951 protein</fullName>
    </submittedName>
</protein>
<dbReference type="CDD" id="cd01647">
    <property type="entry name" value="RT_LTR"/>
    <property type="match status" value="1"/>
</dbReference>